<dbReference type="GO" id="GO:0015293">
    <property type="term" value="F:symporter activity"/>
    <property type="evidence" value="ECO:0007669"/>
    <property type="project" value="UniProtKB-KW"/>
</dbReference>
<keyword evidence="5" id="KW-0769">Symport</keyword>
<keyword evidence="7 9" id="KW-0472">Membrane</keyword>
<dbReference type="InterPro" id="IPR050277">
    <property type="entry name" value="Sodium:Solute_Symporter"/>
</dbReference>
<keyword evidence="6 9" id="KW-1133">Transmembrane helix</keyword>
<gene>
    <name evidence="10" type="ORF">KYE_10313</name>
</gene>
<feature type="transmembrane region" description="Helical" evidence="9">
    <location>
        <begin position="179"/>
        <end position="200"/>
    </location>
</feature>
<dbReference type="AlphaFoldDB" id="G6YT72"/>
<feature type="transmembrane region" description="Helical" evidence="9">
    <location>
        <begin position="77"/>
        <end position="95"/>
    </location>
</feature>
<dbReference type="InterPro" id="IPR038377">
    <property type="entry name" value="Na/Glc_symporter_sf"/>
</dbReference>
<evidence type="ECO:0000256" key="2">
    <source>
        <dbReference type="ARBA" id="ARBA00006434"/>
    </source>
</evidence>
<feature type="transmembrane region" description="Helical" evidence="9">
    <location>
        <begin position="281"/>
        <end position="302"/>
    </location>
</feature>
<feature type="transmembrane region" description="Helical" evidence="9">
    <location>
        <begin position="495"/>
        <end position="514"/>
    </location>
</feature>
<keyword evidence="11" id="KW-1185">Reference proteome</keyword>
<organism evidence="10 11">
    <name type="scientific">Marinobacter manganoxydans MnI7-9</name>
    <dbReference type="NCBI Taxonomy" id="1094979"/>
    <lineage>
        <taxon>Bacteria</taxon>
        <taxon>Pseudomonadati</taxon>
        <taxon>Pseudomonadota</taxon>
        <taxon>Gammaproteobacteria</taxon>
        <taxon>Pseudomonadales</taxon>
        <taxon>Marinobacteraceae</taxon>
        <taxon>Marinobacter</taxon>
    </lineage>
</organism>
<evidence type="ECO:0000256" key="4">
    <source>
        <dbReference type="ARBA" id="ARBA00022692"/>
    </source>
</evidence>
<accession>G6YT72</accession>
<evidence type="ECO:0000256" key="6">
    <source>
        <dbReference type="ARBA" id="ARBA00022989"/>
    </source>
</evidence>
<dbReference type="PANTHER" id="PTHR48086:SF5">
    <property type="entry name" value="NA(+):SOLUTE SYMPORTER (SSF FAMILY)"/>
    <property type="match status" value="1"/>
</dbReference>
<evidence type="ECO:0000256" key="7">
    <source>
        <dbReference type="ARBA" id="ARBA00023136"/>
    </source>
</evidence>
<dbReference type="Pfam" id="PF00474">
    <property type="entry name" value="SSF"/>
    <property type="match status" value="2"/>
</dbReference>
<proteinExistence type="inferred from homology"/>
<evidence type="ECO:0000313" key="10">
    <source>
        <dbReference type="EMBL" id="EHJ04674.1"/>
    </source>
</evidence>
<evidence type="ECO:0000313" key="11">
    <source>
        <dbReference type="Proteomes" id="UP000003208"/>
    </source>
</evidence>
<dbReference type="GO" id="GO:0005886">
    <property type="term" value="C:plasma membrane"/>
    <property type="evidence" value="ECO:0007669"/>
    <property type="project" value="TreeGrafter"/>
</dbReference>
<dbReference type="InterPro" id="IPR001734">
    <property type="entry name" value="Na/solute_symporter"/>
</dbReference>
<evidence type="ECO:0000256" key="1">
    <source>
        <dbReference type="ARBA" id="ARBA00004141"/>
    </source>
</evidence>
<feature type="transmembrane region" description="Helical" evidence="9">
    <location>
        <begin position="534"/>
        <end position="558"/>
    </location>
</feature>
<feature type="transmembrane region" description="Helical" evidence="9">
    <location>
        <begin position="437"/>
        <end position="457"/>
    </location>
</feature>
<dbReference type="Gene3D" id="1.20.1730.10">
    <property type="entry name" value="Sodium/glucose cotransporter"/>
    <property type="match status" value="1"/>
</dbReference>
<dbReference type="PATRIC" id="fig|1094979.3.peg.1996"/>
<evidence type="ECO:0000256" key="3">
    <source>
        <dbReference type="ARBA" id="ARBA00022448"/>
    </source>
</evidence>
<dbReference type="InterPro" id="IPR019899">
    <property type="entry name" value="Na/solute_symporter_VC_2705"/>
</dbReference>
<feature type="transmembrane region" description="Helical" evidence="9">
    <location>
        <begin position="116"/>
        <end position="134"/>
    </location>
</feature>
<feature type="transmembrane region" description="Helical" evidence="9">
    <location>
        <begin position="392"/>
        <end position="416"/>
    </location>
</feature>
<evidence type="ECO:0000256" key="8">
    <source>
        <dbReference type="RuleBase" id="RU362091"/>
    </source>
</evidence>
<dbReference type="RefSeq" id="WP_008172924.1">
    <property type="nucleotide sequence ID" value="NZ_AGTR01000036.1"/>
</dbReference>
<comment type="subcellular location">
    <subcellularLocation>
        <location evidence="1">Membrane</location>
        <topology evidence="1">Multi-pass membrane protein</topology>
    </subcellularLocation>
</comment>
<dbReference type="NCBIfam" id="TIGR03648">
    <property type="entry name" value="Na_symport_lg"/>
    <property type="match status" value="1"/>
</dbReference>
<feature type="transmembrane region" description="Helical" evidence="9">
    <location>
        <begin position="146"/>
        <end position="167"/>
    </location>
</feature>
<dbReference type="PROSITE" id="PS50283">
    <property type="entry name" value="NA_SOLUT_SYMP_3"/>
    <property type="match status" value="1"/>
</dbReference>
<feature type="transmembrane region" description="Helical" evidence="9">
    <location>
        <begin position="247"/>
        <end position="269"/>
    </location>
</feature>
<dbReference type="EMBL" id="AGTR01000036">
    <property type="protein sequence ID" value="EHJ04674.1"/>
    <property type="molecule type" value="Genomic_DNA"/>
</dbReference>
<sequence>MSQFAINIIFVGGSFLLYIAIAIWAKAGSTSDFYVAGGGVHPITNGAAIGADWMSAASFISMAGLIAAGGYANSTFLMGWTGGYVLLAMLLAPYLRKFGKFTVPEFIGDRFYSKNARLVAVICLIVASVTYVIGQMAGAGVAFSRFLEVDSTVGLMIAAVVVFVYAVMGGMKGITYTQVAQYCVLIVAYTIPAVFISLQLTGNPIPGLGLFSTHVDSGMPILSKLNQVITDLGFNEYTADIDNKLNMVLFTLSLMIGTAGLPHVIIRFFTVPKVADARWSAGWALVFIALLYLTAPAVASMARLNLMTTIYPDGTSAEPIQYDERPNWIKEWEVTGLIQFTDKNEDGRIQLYNDSEAFAPTAEARGWNGNELVVNRDILVLANPEIANLPGWVIGLIAAGGLAAALSTAAGLLLAISSAVSHDLIKGSINPAISEKGELLAARISMAVAIVVATYLGANPPGFAAQVVALAFGIAAASLFPALMMGIFSKRVNNTGAIAGMLSGLTFTLVYIFVYKGWLFIPGTANLPDTPENWVLGISPLSIGAVGAIVNFAVAFIVSNATEEPPVEIQELVESVRYPRGAGQAQDH</sequence>
<keyword evidence="3" id="KW-0813">Transport</keyword>
<evidence type="ECO:0000256" key="5">
    <source>
        <dbReference type="ARBA" id="ARBA00022847"/>
    </source>
</evidence>
<feature type="transmembrane region" description="Helical" evidence="9">
    <location>
        <begin position="463"/>
        <end position="483"/>
    </location>
</feature>
<name>G6YT72_9GAMM</name>
<dbReference type="PANTHER" id="PTHR48086">
    <property type="entry name" value="SODIUM/PROLINE SYMPORTER-RELATED"/>
    <property type="match status" value="1"/>
</dbReference>
<dbReference type="Proteomes" id="UP000003208">
    <property type="component" value="Unassembled WGS sequence"/>
</dbReference>
<evidence type="ECO:0000256" key="9">
    <source>
        <dbReference type="SAM" id="Phobius"/>
    </source>
</evidence>
<comment type="similarity">
    <text evidence="2 8">Belongs to the sodium:solute symporter (SSF) (TC 2.A.21) family.</text>
</comment>
<dbReference type="CDD" id="cd11480">
    <property type="entry name" value="SLC5sbd_u4"/>
    <property type="match status" value="1"/>
</dbReference>
<protein>
    <submittedName>
        <fullName evidence="10">Na+/solute symporter</fullName>
    </submittedName>
</protein>
<reference evidence="10 11" key="1">
    <citation type="journal article" date="2012" name="J. Bacteriol.">
        <title>Genome sequence of deep-sea manganese-oxidizing bacterium Marinobacter manganoxydans MnI7-9.</title>
        <authorList>
            <person name="Wang H."/>
            <person name="Li H."/>
            <person name="Shao Z."/>
            <person name="Liao S."/>
            <person name="Johnstone L."/>
            <person name="Rensing C."/>
            <person name="Wang G."/>
        </authorList>
    </citation>
    <scope>NUCLEOTIDE SEQUENCE [LARGE SCALE GENOMIC DNA]</scope>
    <source>
        <strain evidence="10 11">MnI7-9</strain>
    </source>
</reference>
<feature type="transmembrane region" description="Helical" evidence="9">
    <location>
        <begin position="6"/>
        <end position="25"/>
    </location>
</feature>
<keyword evidence="4 9" id="KW-0812">Transmembrane</keyword>